<dbReference type="Pfam" id="PF21448">
    <property type="entry name" value="DNMK"/>
    <property type="match status" value="1"/>
</dbReference>
<dbReference type="EMBL" id="FOSP01000014">
    <property type="protein sequence ID" value="SFK75318.1"/>
    <property type="molecule type" value="Genomic_DNA"/>
</dbReference>
<dbReference type="AlphaFoldDB" id="A0A1I4C2N3"/>
<proteinExistence type="predicted"/>
<evidence type="ECO:0000256" key="1">
    <source>
        <dbReference type="SAM" id="MobiDB-lite"/>
    </source>
</evidence>
<dbReference type="InterPro" id="IPR027417">
    <property type="entry name" value="P-loop_NTPase"/>
</dbReference>
<dbReference type="OrthoDB" id="5401711at2"/>
<accession>A0A1I4C2N3</accession>
<sequence>MKLIGLTGAAGCGKNTVADYLSNHHGYLQMSFAERLKASLSAMLDIPAYKFEHRTFKETVLPRIGKTPREMLQTLGTEYGRDMVNPDLWVILLHEKILKQADRDPNRSIVITDVRFENEASYIRSSGGTIWHIERPNNPHRISSNHESEKPVSRRDGDCMIMNDGTLEDLRGLLNDTSFIETELT</sequence>
<dbReference type="SUPFAM" id="SSF52540">
    <property type="entry name" value="P-loop containing nucleoside triphosphate hydrolases"/>
    <property type="match status" value="1"/>
</dbReference>
<keyword evidence="2" id="KW-0418">Kinase</keyword>
<evidence type="ECO:0000313" key="2">
    <source>
        <dbReference type="EMBL" id="SFK75318.1"/>
    </source>
</evidence>
<protein>
    <submittedName>
        <fullName evidence="2">Dephospho-CoA kinase</fullName>
    </submittedName>
</protein>
<evidence type="ECO:0000313" key="3">
    <source>
        <dbReference type="Proteomes" id="UP000199533"/>
    </source>
</evidence>
<reference evidence="3" key="1">
    <citation type="submission" date="2016-10" db="EMBL/GenBank/DDBJ databases">
        <authorList>
            <person name="Varghese N."/>
            <person name="Submissions S."/>
        </authorList>
    </citation>
    <scope>NUCLEOTIDE SEQUENCE [LARGE SCALE GENOMIC DNA]</scope>
    <source>
        <strain evidence="3">Nm69</strain>
    </source>
</reference>
<feature type="region of interest" description="Disordered" evidence="1">
    <location>
        <begin position="135"/>
        <end position="158"/>
    </location>
</feature>
<gene>
    <name evidence="2" type="ORF">SAMN05216302_101467</name>
</gene>
<dbReference type="RefSeq" id="WP_090699754.1">
    <property type="nucleotide sequence ID" value="NZ_FOSP01000014.1"/>
</dbReference>
<dbReference type="STRING" id="52441.SAMN05216302_101467"/>
<name>A0A1I4C2N3_9PROT</name>
<organism evidence="2 3">
    <name type="scientific">Nitrosomonas aestuarii</name>
    <dbReference type="NCBI Taxonomy" id="52441"/>
    <lineage>
        <taxon>Bacteria</taxon>
        <taxon>Pseudomonadati</taxon>
        <taxon>Pseudomonadota</taxon>
        <taxon>Betaproteobacteria</taxon>
        <taxon>Nitrosomonadales</taxon>
        <taxon>Nitrosomonadaceae</taxon>
        <taxon>Nitrosomonas</taxon>
    </lineage>
</organism>
<dbReference type="Gene3D" id="3.40.50.300">
    <property type="entry name" value="P-loop containing nucleotide triphosphate hydrolases"/>
    <property type="match status" value="1"/>
</dbReference>
<feature type="compositionally biased region" description="Basic and acidic residues" evidence="1">
    <location>
        <begin position="144"/>
        <end position="158"/>
    </location>
</feature>
<keyword evidence="3" id="KW-1185">Reference proteome</keyword>
<dbReference type="GO" id="GO:0016301">
    <property type="term" value="F:kinase activity"/>
    <property type="evidence" value="ECO:0007669"/>
    <property type="project" value="UniProtKB-KW"/>
</dbReference>
<dbReference type="InterPro" id="IPR048444">
    <property type="entry name" value="DNMK"/>
</dbReference>
<keyword evidence="2" id="KW-0808">Transferase</keyword>
<dbReference type="Proteomes" id="UP000199533">
    <property type="component" value="Unassembled WGS sequence"/>
</dbReference>